<evidence type="ECO:0000313" key="6">
    <source>
        <dbReference type="Proteomes" id="UP000232722"/>
    </source>
</evidence>
<name>A0A2N0NFC8_9GLOM</name>
<proteinExistence type="predicted"/>
<evidence type="ECO:0000313" key="4">
    <source>
        <dbReference type="EMBL" id="PKB93652.1"/>
    </source>
</evidence>
<keyword evidence="1" id="KW-0812">Transmembrane</keyword>
<evidence type="ECO:0000313" key="5">
    <source>
        <dbReference type="EMBL" id="PKB93798.1"/>
    </source>
</evidence>
<dbReference type="Proteomes" id="UP000232722">
    <property type="component" value="Unassembled WGS sequence"/>
</dbReference>
<dbReference type="EMBL" id="LLXJ01007228">
    <property type="protein sequence ID" value="PKB93798.1"/>
    <property type="molecule type" value="Genomic_DNA"/>
</dbReference>
<dbReference type="AlphaFoldDB" id="A0A2N0NFC8"/>
<evidence type="ECO:0000313" key="3">
    <source>
        <dbReference type="EMBL" id="PKB93412.1"/>
    </source>
</evidence>
<sequence length="122" mass="14203">MTSCQNEMKLYMEIAEKPINGKSWCAFIMSLIIIIYYLSDFLLLNSKLILQIISVDMVSRETLSCDGVPQMSRLFIYEKYSEVDGYARVLCEKKEFSSDTPLNIYKEIKPNKLEKNAFLIHL</sequence>
<accession>A0A2N0NFC8</accession>
<comment type="caution">
    <text evidence="2">The sequence shown here is derived from an EMBL/GenBank/DDBJ whole genome shotgun (WGS) entry which is preliminary data.</text>
</comment>
<dbReference type="EMBL" id="LLXJ01008099">
    <property type="protein sequence ID" value="PKB93412.1"/>
    <property type="molecule type" value="Genomic_DNA"/>
</dbReference>
<evidence type="ECO:0000313" key="2">
    <source>
        <dbReference type="EMBL" id="PKB93292.1"/>
    </source>
</evidence>
<feature type="transmembrane region" description="Helical" evidence="1">
    <location>
        <begin position="21"/>
        <end position="39"/>
    </location>
</feature>
<evidence type="ECO:0000256" key="1">
    <source>
        <dbReference type="SAM" id="Phobius"/>
    </source>
</evidence>
<organism evidence="2 6">
    <name type="scientific">Rhizophagus irregularis</name>
    <dbReference type="NCBI Taxonomy" id="588596"/>
    <lineage>
        <taxon>Eukaryota</taxon>
        <taxon>Fungi</taxon>
        <taxon>Fungi incertae sedis</taxon>
        <taxon>Mucoromycota</taxon>
        <taxon>Glomeromycotina</taxon>
        <taxon>Glomeromycetes</taxon>
        <taxon>Glomerales</taxon>
        <taxon>Glomeraceae</taxon>
        <taxon>Rhizophagus</taxon>
    </lineage>
</organism>
<dbReference type="EMBL" id="LLXJ01008444">
    <property type="protein sequence ID" value="PKB93292.1"/>
    <property type="molecule type" value="Genomic_DNA"/>
</dbReference>
<gene>
    <name evidence="5" type="ORF">RhiirA5_440295</name>
    <name evidence="4" type="ORF">RhiirA5_440688</name>
    <name evidence="3" type="ORF">RhiirA5_441354</name>
    <name evidence="2" type="ORF">RhiirA5_441749</name>
</gene>
<keyword evidence="1" id="KW-1133">Transmembrane helix</keyword>
<dbReference type="VEuPathDB" id="FungiDB:FUN_003773"/>
<protein>
    <submittedName>
        <fullName evidence="2">Uncharacterized protein</fullName>
    </submittedName>
</protein>
<dbReference type="EMBL" id="LLXJ01007544">
    <property type="protein sequence ID" value="PKB93652.1"/>
    <property type="molecule type" value="Genomic_DNA"/>
</dbReference>
<dbReference type="VEuPathDB" id="FungiDB:RhiirA1_472948"/>
<reference evidence="2 6" key="2">
    <citation type="submission" date="2017-09" db="EMBL/GenBank/DDBJ databases">
        <title>Extensive intraspecific genome diversity in a model arbuscular mycorrhizal fungus.</title>
        <authorList>
            <person name="Chen E.C."/>
            <person name="Morin E."/>
            <person name="Beaudet D."/>
            <person name="Noel J."/>
            <person name="Ndikumana S."/>
            <person name="Charron P."/>
            <person name="St-Onge C."/>
            <person name="Giorgi J."/>
            <person name="Grigoriev I.V."/>
            <person name="Roux C."/>
            <person name="Martin F.M."/>
            <person name="Corradi N."/>
        </authorList>
    </citation>
    <scope>NUCLEOTIDE SEQUENCE [LARGE SCALE GENOMIC DNA]</scope>
    <source>
        <strain evidence="2 6">A5</strain>
    </source>
</reference>
<reference evidence="2 6" key="1">
    <citation type="submission" date="2016-04" db="EMBL/GenBank/DDBJ databases">
        <title>Genome analyses suggest a sexual origin of heterokaryosis in a supposedly ancient asexual fungus.</title>
        <authorList>
            <person name="Ropars J."/>
            <person name="Sedzielewska K."/>
            <person name="Noel J."/>
            <person name="Charron P."/>
            <person name="Farinelli L."/>
            <person name="Marton T."/>
            <person name="Kruger M."/>
            <person name="Pelin A."/>
            <person name="Brachmann A."/>
            <person name="Corradi N."/>
        </authorList>
    </citation>
    <scope>NUCLEOTIDE SEQUENCE [LARGE SCALE GENOMIC DNA]</scope>
    <source>
        <strain evidence="2 6">A5</strain>
    </source>
</reference>
<keyword evidence="1" id="KW-0472">Membrane</keyword>